<name>A0A382GNX7_9ZZZZ</name>
<dbReference type="Gene3D" id="3.40.640.10">
    <property type="entry name" value="Type I PLP-dependent aspartate aminotransferase-like (Major domain)"/>
    <property type="match status" value="1"/>
</dbReference>
<evidence type="ECO:0008006" key="2">
    <source>
        <dbReference type="Google" id="ProtNLM"/>
    </source>
</evidence>
<organism evidence="1">
    <name type="scientific">marine metagenome</name>
    <dbReference type="NCBI Taxonomy" id="408172"/>
    <lineage>
        <taxon>unclassified sequences</taxon>
        <taxon>metagenomes</taxon>
        <taxon>ecological metagenomes</taxon>
    </lineage>
</organism>
<feature type="non-terminal residue" evidence="1">
    <location>
        <position position="323"/>
    </location>
</feature>
<dbReference type="SUPFAM" id="SSF53383">
    <property type="entry name" value="PLP-dependent transferases"/>
    <property type="match status" value="1"/>
</dbReference>
<dbReference type="AlphaFoldDB" id="A0A382GNX7"/>
<dbReference type="InterPro" id="IPR024551">
    <property type="entry name" value="AspAT_Ic"/>
</dbReference>
<proteinExistence type="predicted"/>
<feature type="non-terminal residue" evidence="1">
    <location>
        <position position="1"/>
    </location>
</feature>
<evidence type="ECO:0000313" key="1">
    <source>
        <dbReference type="EMBL" id="SVB76836.1"/>
    </source>
</evidence>
<accession>A0A382GNX7</accession>
<gene>
    <name evidence="1" type="ORF">METZ01_LOCUS229690</name>
</gene>
<protein>
    <recommendedName>
        <fullName evidence="2">Aminotransferase class I/classII domain-containing protein</fullName>
    </recommendedName>
</protein>
<reference evidence="1" key="1">
    <citation type="submission" date="2018-05" db="EMBL/GenBank/DDBJ databases">
        <authorList>
            <person name="Lanie J.A."/>
            <person name="Ng W.-L."/>
            <person name="Kazmierczak K.M."/>
            <person name="Andrzejewski T.M."/>
            <person name="Davidsen T.M."/>
            <person name="Wayne K.J."/>
            <person name="Tettelin H."/>
            <person name="Glass J.I."/>
            <person name="Rusch D."/>
            <person name="Podicherti R."/>
            <person name="Tsui H.-C.T."/>
            <person name="Winkler M.E."/>
        </authorList>
    </citation>
    <scope>NUCLEOTIDE SEQUENCE</scope>
</reference>
<dbReference type="PANTHER" id="PTHR43799">
    <property type="entry name" value="AMINOTRANSFERASE, PUTATIVE-RELATED"/>
    <property type="match status" value="1"/>
</dbReference>
<dbReference type="PANTHER" id="PTHR43799:SF1">
    <property type="entry name" value="ASPARTATE AMINOTRANSFERASE"/>
    <property type="match status" value="1"/>
</dbReference>
<dbReference type="InterPro" id="IPR015421">
    <property type="entry name" value="PyrdxlP-dep_Trfase_major"/>
</dbReference>
<dbReference type="GO" id="GO:0004069">
    <property type="term" value="F:L-aspartate:2-oxoglutarate aminotransferase activity"/>
    <property type="evidence" value="ECO:0007669"/>
    <property type="project" value="InterPro"/>
</dbReference>
<dbReference type="EMBL" id="UINC01056609">
    <property type="protein sequence ID" value="SVB76836.1"/>
    <property type="molecule type" value="Genomic_DNA"/>
</dbReference>
<dbReference type="InterPro" id="IPR015424">
    <property type="entry name" value="PyrdxlP-dep_Trfase"/>
</dbReference>
<dbReference type="Pfam" id="PF12897">
    <property type="entry name" value="Asp_aminotransf"/>
    <property type="match status" value="1"/>
</dbReference>
<sequence>VLGPNYTGSEKPSLYNDAIMLNDLSRDELIFRERALLERFSIHKKAGLTLDLTRGKPSPEQLSLSDELDAMVGGEFRAADGTDLRNYGGLTGMSEARQLGAELLGVSAEDVIAGGNSSLSLMYQYLLHAWLHGPLDAETAWKLEPGLIKFLCVVPGYDRHFTIVENLGFELINVRLTDGGPDIDQIEGLVASDSSIKGIWCVPKYSNPTGHIYSDEIVKRLAHIPKIAGPNFRIMWDNAYAVHDFDDNPPVLDNIFAHCEMAGTKDNVVQFASTSKVTRAGAGISFLAASQANRDSFTKALGIQTIGPDKLNQLRHVRFLKDI</sequence>